<keyword evidence="2" id="KW-0732">Signal</keyword>
<dbReference type="RefSeq" id="WP_248210562.1">
    <property type="nucleotide sequence ID" value="NZ_JALNMH010000012.1"/>
</dbReference>
<proteinExistence type="predicted"/>
<feature type="chain" id="PRO_5045051620" evidence="2">
    <location>
        <begin position="21"/>
        <end position="224"/>
    </location>
</feature>
<evidence type="ECO:0000313" key="4">
    <source>
        <dbReference type="Proteomes" id="UP001431449"/>
    </source>
</evidence>
<evidence type="ECO:0000256" key="2">
    <source>
        <dbReference type="SAM" id="SignalP"/>
    </source>
</evidence>
<keyword evidence="4" id="KW-1185">Reference proteome</keyword>
<dbReference type="Proteomes" id="UP001431449">
    <property type="component" value="Unassembled WGS sequence"/>
</dbReference>
<evidence type="ECO:0000256" key="1">
    <source>
        <dbReference type="SAM" id="MobiDB-lite"/>
    </source>
</evidence>
<reference evidence="3" key="1">
    <citation type="submission" date="2022-04" db="EMBL/GenBank/DDBJ databases">
        <title>Lysobacter sp. CAU 1642 isolated from sea sand.</title>
        <authorList>
            <person name="Kim W."/>
        </authorList>
    </citation>
    <scope>NUCLEOTIDE SEQUENCE</scope>
    <source>
        <strain evidence="3">CAU 1642</strain>
    </source>
</reference>
<feature type="signal peptide" evidence="2">
    <location>
        <begin position="1"/>
        <end position="20"/>
    </location>
</feature>
<feature type="compositionally biased region" description="Pro residues" evidence="1">
    <location>
        <begin position="73"/>
        <end position="85"/>
    </location>
</feature>
<comment type="caution">
    <text evidence="3">The sequence shown here is derived from an EMBL/GenBank/DDBJ whole genome shotgun (WGS) entry which is preliminary data.</text>
</comment>
<name>A0ABT0GKE4_9GAMM</name>
<feature type="region of interest" description="Disordered" evidence="1">
    <location>
        <begin position="34"/>
        <end position="127"/>
    </location>
</feature>
<evidence type="ECO:0000313" key="3">
    <source>
        <dbReference type="EMBL" id="MCK7594883.1"/>
    </source>
</evidence>
<gene>
    <name evidence="3" type="ORF">M0G41_14530</name>
</gene>
<dbReference type="EMBL" id="JALNMH010000012">
    <property type="protein sequence ID" value="MCK7594883.1"/>
    <property type="molecule type" value="Genomic_DNA"/>
</dbReference>
<organism evidence="3 4">
    <name type="scientific">Pseudomarimonas salicorniae</name>
    <dbReference type="NCBI Taxonomy" id="2933270"/>
    <lineage>
        <taxon>Bacteria</taxon>
        <taxon>Pseudomonadati</taxon>
        <taxon>Pseudomonadota</taxon>
        <taxon>Gammaproteobacteria</taxon>
        <taxon>Lysobacterales</taxon>
        <taxon>Lysobacteraceae</taxon>
        <taxon>Pseudomarimonas</taxon>
    </lineage>
</organism>
<accession>A0ABT0GKE4</accession>
<sequence>MNLRLPAFALLMLLPAVPVAKESENALYRCRGNDGVTSFQQKPCGEDQLDAGRIPYDPMEAPPRAAPAAAVAPAPPAALPPPSPTPAESENASIEADEPVGEPTVGSPPPPAQFSGTPAVSEPPSDAVECLRPDSSTYIRSGECERSRFGGEKIEGFVIDEETGGRVWMETVTPLREVLDPARALTRLEACELAKLHIEQINAGKAEGGVYLADARKVRDRHCD</sequence>
<protein>
    <submittedName>
        <fullName evidence="3">DUF4124 domain-containing protein</fullName>
    </submittedName>
</protein>